<proteinExistence type="inferred from homology"/>
<dbReference type="InterPro" id="IPR013833">
    <property type="entry name" value="Cyt_c_oxidase_su3_a-hlx"/>
</dbReference>
<keyword evidence="6 15" id="KW-0812">Transmembrane</keyword>
<evidence type="ECO:0000256" key="5">
    <source>
        <dbReference type="ARBA" id="ARBA00022475"/>
    </source>
</evidence>
<protein>
    <recommendedName>
        <fullName evidence="4">Cytochrome bo(3) ubiquinol oxidase subunit 3</fullName>
    </recommendedName>
    <alternativeName>
        <fullName evidence="13">Cytochrome o ubiquinol oxidase subunit 3</fullName>
    </alternativeName>
    <alternativeName>
        <fullName evidence="11">Oxidase bo(3) subunit 3</fullName>
    </alternativeName>
    <alternativeName>
        <fullName evidence="14">Ubiquinol oxidase polypeptide III</fullName>
    </alternativeName>
    <alternativeName>
        <fullName evidence="12">Ubiquinol oxidase subunit 3</fullName>
    </alternativeName>
</protein>
<evidence type="ECO:0000256" key="4">
    <source>
        <dbReference type="ARBA" id="ARBA00014687"/>
    </source>
</evidence>
<comment type="similarity">
    <text evidence="2 15">Belongs to the cytochrome c oxidase subunit 3 family.</text>
</comment>
<evidence type="ECO:0000256" key="12">
    <source>
        <dbReference type="ARBA" id="ARBA00031884"/>
    </source>
</evidence>
<feature type="region of interest" description="Disordered" evidence="16">
    <location>
        <begin position="1"/>
        <end position="32"/>
    </location>
</feature>
<sequence>MSQTLTQTELDQGSNQQHPGPEIARGDSETGREDETEVFGFWAFMMSDAIIFTLLFATFGVLRQGLAGGPGPRELFSLPLTAAETAALLTSSVTFGVASLGLQAERPGRAIFWLAITFVLGAIFLGLELYEFHDIFSKGGTPQTSGFLSAWFTLLATHGLHVTFGMGWLILIVVQLILYGTEAQVGQRMLRLGIFWHFLDVVWVGIFSIVYLGTLA</sequence>
<keyword evidence="9 17" id="KW-0472">Membrane</keyword>
<evidence type="ECO:0000256" key="1">
    <source>
        <dbReference type="ARBA" id="ARBA00004651"/>
    </source>
</evidence>
<dbReference type="PANTHER" id="PTHR11403:SF2">
    <property type="entry name" value="CYTOCHROME BO(3) UBIQUINOL OXIDASE SUBUNIT 3"/>
    <property type="match status" value="1"/>
</dbReference>
<evidence type="ECO:0000313" key="20">
    <source>
        <dbReference type="Proteomes" id="UP000281094"/>
    </source>
</evidence>
<evidence type="ECO:0000256" key="9">
    <source>
        <dbReference type="ARBA" id="ARBA00023136"/>
    </source>
</evidence>
<dbReference type="PROSITE" id="PS50253">
    <property type="entry name" value="COX3"/>
    <property type="match status" value="1"/>
</dbReference>
<evidence type="ECO:0000256" key="13">
    <source>
        <dbReference type="ARBA" id="ARBA00032189"/>
    </source>
</evidence>
<evidence type="ECO:0000256" key="8">
    <source>
        <dbReference type="ARBA" id="ARBA00023002"/>
    </source>
</evidence>
<evidence type="ECO:0000256" key="15">
    <source>
        <dbReference type="RuleBase" id="RU003376"/>
    </source>
</evidence>
<dbReference type="PANTHER" id="PTHR11403">
    <property type="entry name" value="CYTOCHROME C OXIDASE SUBUNIT III"/>
    <property type="match status" value="1"/>
</dbReference>
<evidence type="ECO:0000256" key="7">
    <source>
        <dbReference type="ARBA" id="ARBA00022989"/>
    </source>
</evidence>
<dbReference type="InterPro" id="IPR000298">
    <property type="entry name" value="Cyt_c_oxidase-like_su3"/>
</dbReference>
<evidence type="ECO:0000256" key="3">
    <source>
        <dbReference type="ARBA" id="ARBA00011700"/>
    </source>
</evidence>
<dbReference type="GO" id="GO:0004129">
    <property type="term" value="F:cytochrome-c oxidase activity"/>
    <property type="evidence" value="ECO:0007669"/>
    <property type="project" value="InterPro"/>
</dbReference>
<name>A0A3L7JDK0_9HYPH</name>
<organism evidence="19 20">
    <name type="scientific">Notoacmeibacter ruber</name>
    <dbReference type="NCBI Taxonomy" id="2670375"/>
    <lineage>
        <taxon>Bacteria</taxon>
        <taxon>Pseudomonadati</taxon>
        <taxon>Pseudomonadota</taxon>
        <taxon>Alphaproteobacteria</taxon>
        <taxon>Hyphomicrobiales</taxon>
        <taxon>Notoacmeibacteraceae</taxon>
        <taxon>Notoacmeibacter</taxon>
    </lineage>
</organism>
<dbReference type="AlphaFoldDB" id="A0A3L7JDK0"/>
<evidence type="ECO:0000256" key="6">
    <source>
        <dbReference type="ARBA" id="ARBA00022692"/>
    </source>
</evidence>
<evidence type="ECO:0000256" key="16">
    <source>
        <dbReference type="SAM" id="MobiDB-lite"/>
    </source>
</evidence>
<dbReference type="Proteomes" id="UP000281094">
    <property type="component" value="Unassembled WGS sequence"/>
</dbReference>
<keyword evidence="5" id="KW-1003">Cell membrane</keyword>
<feature type="transmembrane region" description="Helical" evidence="17">
    <location>
        <begin position="82"/>
        <end position="103"/>
    </location>
</feature>
<feature type="transmembrane region" description="Helical" evidence="17">
    <location>
        <begin position="39"/>
        <end position="62"/>
    </location>
</feature>
<accession>A0A3L7JDK0</accession>
<evidence type="ECO:0000256" key="2">
    <source>
        <dbReference type="ARBA" id="ARBA00010581"/>
    </source>
</evidence>
<comment type="subunit">
    <text evidence="3">Heterooctamer of two A chains, two B chains, two C chains and two D chains.</text>
</comment>
<evidence type="ECO:0000256" key="11">
    <source>
        <dbReference type="ARBA" id="ARBA00030072"/>
    </source>
</evidence>
<feature type="compositionally biased region" description="Polar residues" evidence="16">
    <location>
        <begin position="1"/>
        <end position="18"/>
    </location>
</feature>
<dbReference type="GO" id="GO:0019646">
    <property type="term" value="P:aerobic electron transport chain"/>
    <property type="evidence" value="ECO:0007669"/>
    <property type="project" value="InterPro"/>
</dbReference>
<feature type="transmembrane region" description="Helical" evidence="17">
    <location>
        <begin position="150"/>
        <end position="180"/>
    </location>
</feature>
<gene>
    <name evidence="19" type="ORF">D8780_09395</name>
</gene>
<dbReference type="InterPro" id="IPR024791">
    <property type="entry name" value="Cyt_c/ubiquinol_Oxase_su3"/>
</dbReference>
<dbReference type="RefSeq" id="WP_121645353.1">
    <property type="nucleotide sequence ID" value="NZ_RCWN01000001.1"/>
</dbReference>
<dbReference type="FunFam" id="1.20.120.80:FF:000001">
    <property type="entry name" value="Cytochrome (Ubi)quinol oxidase subunit III"/>
    <property type="match status" value="1"/>
</dbReference>
<comment type="caution">
    <text evidence="19">The sequence shown here is derived from an EMBL/GenBank/DDBJ whole genome shotgun (WGS) entry which is preliminary data.</text>
</comment>
<evidence type="ECO:0000313" key="19">
    <source>
        <dbReference type="EMBL" id="RLQ88385.1"/>
    </source>
</evidence>
<dbReference type="GO" id="GO:0016491">
    <property type="term" value="F:oxidoreductase activity"/>
    <property type="evidence" value="ECO:0007669"/>
    <property type="project" value="UniProtKB-KW"/>
</dbReference>
<dbReference type="Pfam" id="PF00510">
    <property type="entry name" value="COX3"/>
    <property type="match status" value="1"/>
</dbReference>
<feature type="transmembrane region" description="Helical" evidence="17">
    <location>
        <begin position="110"/>
        <end position="130"/>
    </location>
</feature>
<dbReference type="GO" id="GO:0005886">
    <property type="term" value="C:plasma membrane"/>
    <property type="evidence" value="ECO:0007669"/>
    <property type="project" value="UniProtKB-SubCell"/>
</dbReference>
<keyword evidence="8" id="KW-0560">Oxidoreductase</keyword>
<keyword evidence="20" id="KW-1185">Reference proteome</keyword>
<keyword evidence="7 17" id="KW-1133">Transmembrane helix</keyword>
<dbReference type="SUPFAM" id="SSF81452">
    <property type="entry name" value="Cytochrome c oxidase subunit III-like"/>
    <property type="match status" value="1"/>
</dbReference>
<evidence type="ECO:0000259" key="18">
    <source>
        <dbReference type="PROSITE" id="PS50253"/>
    </source>
</evidence>
<feature type="transmembrane region" description="Helical" evidence="17">
    <location>
        <begin position="192"/>
        <end position="213"/>
    </location>
</feature>
<evidence type="ECO:0000256" key="17">
    <source>
        <dbReference type="SAM" id="Phobius"/>
    </source>
</evidence>
<evidence type="ECO:0000256" key="14">
    <source>
        <dbReference type="ARBA" id="ARBA00032717"/>
    </source>
</evidence>
<dbReference type="Gene3D" id="1.20.120.80">
    <property type="entry name" value="Cytochrome c oxidase, subunit III, four-helix bundle"/>
    <property type="match status" value="1"/>
</dbReference>
<comment type="function">
    <text evidence="10">Cytochrome bo(3) ubiquinol terminal oxidase is the component of the aerobic respiratory chain of E.coli that predominates when cells are grown at high aeration. Has proton pump activity across the membrane in addition to electron transfer, pumping 2 protons/electron.</text>
</comment>
<feature type="domain" description="Heme-copper oxidase subunit III family profile" evidence="18">
    <location>
        <begin position="39"/>
        <end position="215"/>
    </location>
</feature>
<comment type="subcellular location">
    <subcellularLocation>
        <location evidence="1 15">Cell membrane</location>
        <topology evidence="1 15">Multi-pass membrane protein</topology>
    </subcellularLocation>
</comment>
<dbReference type="InterPro" id="IPR035973">
    <property type="entry name" value="Cyt_c_oxidase_su3-like_sf"/>
</dbReference>
<evidence type="ECO:0000256" key="10">
    <source>
        <dbReference type="ARBA" id="ARBA00025694"/>
    </source>
</evidence>
<dbReference type="EMBL" id="RCWN01000001">
    <property type="protein sequence ID" value="RLQ88385.1"/>
    <property type="molecule type" value="Genomic_DNA"/>
</dbReference>
<dbReference type="CDD" id="cd02863">
    <property type="entry name" value="Ubiquinol_oxidase_III"/>
    <property type="match status" value="1"/>
</dbReference>
<reference evidence="19 20" key="1">
    <citation type="submission" date="2018-10" db="EMBL/GenBank/DDBJ databases">
        <title>Notoacmeibacter sp. M2BS9Y-3-1, whole genome shotgun sequence.</title>
        <authorList>
            <person name="Tuo L."/>
        </authorList>
    </citation>
    <scope>NUCLEOTIDE SEQUENCE [LARGE SCALE GENOMIC DNA]</scope>
    <source>
        <strain evidence="19 20">M2BS9Y-3-1</strain>
    </source>
</reference>
<dbReference type="InterPro" id="IPR033946">
    <property type="entry name" value="Ubiquinol_oxase_su3_dom"/>
</dbReference>